<gene>
    <name evidence="1" type="ORF">C1H46_002540</name>
</gene>
<dbReference type="AlphaFoldDB" id="A0A540NLK0"/>
<keyword evidence="2" id="KW-1185">Reference proteome</keyword>
<dbReference type="EMBL" id="VIEB01000025">
    <property type="protein sequence ID" value="TQE11906.1"/>
    <property type="molecule type" value="Genomic_DNA"/>
</dbReference>
<comment type="caution">
    <text evidence="1">The sequence shown here is derived from an EMBL/GenBank/DDBJ whole genome shotgun (WGS) entry which is preliminary data.</text>
</comment>
<sequence>MCDPISNSNHFLYHMVVYSLCGWFLLSEPMPQYSVSLLYRSIQLSNLLNKTESPRRFEFDSSALPVSATLSSATPLPNLLSFTLSSEIELPD</sequence>
<evidence type="ECO:0000313" key="2">
    <source>
        <dbReference type="Proteomes" id="UP000315295"/>
    </source>
</evidence>
<accession>A0A540NLK0</accession>
<evidence type="ECO:0000313" key="1">
    <source>
        <dbReference type="EMBL" id="TQE11906.1"/>
    </source>
</evidence>
<organism evidence="1 2">
    <name type="scientific">Malus baccata</name>
    <name type="common">Siberian crab apple</name>
    <name type="synonym">Pyrus baccata</name>
    <dbReference type="NCBI Taxonomy" id="106549"/>
    <lineage>
        <taxon>Eukaryota</taxon>
        <taxon>Viridiplantae</taxon>
        <taxon>Streptophyta</taxon>
        <taxon>Embryophyta</taxon>
        <taxon>Tracheophyta</taxon>
        <taxon>Spermatophyta</taxon>
        <taxon>Magnoliopsida</taxon>
        <taxon>eudicotyledons</taxon>
        <taxon>Gunneridae</taxon>
        <taxon>Pentapetalae</taxon>
        <taxon>rosids</taxon>
        <taxon>fabids</taxon>
        <taxon>Rosales</taxon>
        <taxon>Rosaceae</taxon>
        <taxon>Amygdaloideae</taxon>
        <taxon>Maleae</taxon>
        <taxon>Malus</taxon>
    </lineage>
</organism>
<protein>
    <submittedName>
        <fullName evidence="1">Uncharacterized protein</fullName>
    </submittedName>
</protein>
<proteinExistence type="predicted"/>
<name>A0A540NLK0_MALBA</name>
<dbReference type="Proteomes" id="UP000315295">
    <property type="component" value="Unassembled WGS sequence"/>
</dbReference>
<reference evidence="1 2" key="1">
    <citation type="journal article" date="2019" name="G3 (Bethesda)">
        <title>Sequencing of a Wild Apple (Malus baccata) Genome Unravels the Differences Between Cultivated and Wild Apple Species Regarding Disease Resistance and Cold Tolerance.</title>
        <authorList>
            <person name="Chen X."/>
        </authorList>
    </citation>
    <scope>NUCLEOTIDE SEQUENCE [LARGE SCALE GENOMIC DNA]</scope>
    <source>
        <strain evidence="2">cv. Shandingzi</strain>
        <tissue evidence="1">Leaves</tissue>
    </source>
</reference>